<keyword evidence="4 6" id="KW-1133">Transmembrane helix</keyword>
<dbReference type="Pfam" id="PF01490">
    <property type="entry name" value="Aa_trans"/>
    <property type="match status" value="1"/>
</dbReference>
<feature type="transmembrane region" description="Helical" evidence="6">
    <location>
        <begin position="305"/>
        <end position="325"/>
    </location>
</feature>
<evidence type="ECO:0000313" key="10">
    <source>
        <dbReference type="RefSeq" id="XP_056692865.1"/>
    </source>
</evidence>
<evidence type="ECO:0000256" key="4">
    <source>
        <dbReference type="ARBA" id="ARBA00022989"/>
    </source>
</evidence>
<feature type="transmembrane region" description="Helical" evidence="6">
    <location>
        <begin position="371"/>
        <end position="390"/>
    </location>
</feature>
<dbReference type="GO" id="GO:0005774">
    <property type="term" value="C:vacuolar membrane"/>
    <property type="evidence" value="ECO:0000318"/>
    <property type="project" value="GO_Central"/>
</dbReference>
<dbReference type="RefSeq" id="XP_056692865.1">
    <property type="nucleotide sequence ID" value="XM_056836887.1"/>
</dbReference>
<sequence>MGRMDGEYGSRISCLAQPLVEELEAAKETAAKDNNQSSLEESNTSFFKTLFNCANTILGNGVLIVPYALAAGGWWSLGLLFTISAAATYTSLLVKRCMEVDPRIKSYTHIGEYAFGEIGKIIVSIILYTDLYMVTTGFLILEGDNLNNLFPKLSLGIPIDGKSSFIILVALVLLPIVLFDNLSILAYISATGVFASILILVSVVWVGVFDGVGFHHVEDSGFFKWKGIPTAISLYMLCYSSHPVFPALYTSMQKKHDFSKVLLICFTLSTFIYVSMAVLGYLMFGSSVESQITLNLPTDKVSSQIAIYTTLITPIAKYALILKPIVISTEGWFSNEYQNSKCFKVTIRIVLLASQVVIALALPYFGYFMSLTGALLCSTASLTMPCLCYLKITSTNNSRPGFIQQLLIWCIVFLSIAILIFGTYTSLVDILAEITH</sequence>
<feature type="transmembrane region" description="Helical" evidence="6">
    <location>
        <begin position="345"/>
        <end position="365"/>
    </location>
</feature>
<proteinExistence type="predicted"/>
<dbReference type="GeneID" id="110779368"/>
<feature type="transmembrane region" description="Helical" evidence="6">
    <location>
        <begin position="402"/>
        <end position="424"/>
    </location>
</feature>
<feature type="transmembrane region" description="Helical" evidence="6">
    <location>
        <begin position="161"/>
        <end position="179"/>
    </location>
</feature>
<keyword evidence="5 6" id="KW-0472">Membrane</keyword>
<dbReference type="KEGG" id="soe:110779368"/>
<feature type="transmembrane region" description="Helical" evidence="6">
    <location>
        <begin position="186"/>
        <end position="208"/>
    </location>
</feature>
<dbReference type="OrthoDB" id="655540at2759"/>
<evidence type="ECO:0000256" key="5">
    <source>
        <dbReference type="ARBA" id="ARBA00023136"/>
    </source>
</evidence>
<organism evidence="8 9">
    <name type="scientific">Spinacia oleracea</name>
    <name type="common">Spinach</name>
    <dbReference type="NCBI Taxonomy" id="3562"/>
    <lineage>
        <taxon>Eukaryota</taxon>
        <taxon>Viridiplantae</taxon>
        <taxon>Streptophyta</taxon>
        <taxon>Embryophyta</taxon>
        <taxon>Tracheophyta</taxon>
        <taxon>Spermatophyta</taxon>
        <taxon>Magnoliopsida</taxon>
        <taxon>eudicotyledons</taxon>
        <taxon>Gunneridae</taxon>
        <taxon>Pentapetalae</taxon>
        <taxon>Caryophyllales</taxon>
        <taxon>Chenopodiaceae</taxon>
        <taxon>Chenopodioideae</taxon>
        <taxon>Anserineae</taxon>
        <taxon>Spinacia</taxon>
    </lineage>
</organism>
<keyword evidence="3" id="KW-0029">Amino-acid transport</keyword>
<keyword evidence="8" id="KW-1185">Reference proteome</keyword>
<evidence type="ECO:0000256" key="6">
    <source>
        <dbReference type="SAM" id="Phobius"/>
    </source>
</evidence>
<dbReference type="GO" id="GO:0003333">
    <property type="term" value="P:amino acid transmembrane transport"/>
    <property type="evidence" value="ECO:0000318"/>
    <property type="project" value="GO_Central"/>
</dbReference>
<keyword evidence="2 6" id="KW-0812">Transmembrane</keyword>
<comment type="subcellular location">
    <subcellularLocation>
        <location evidence="1">Membrane</location>
        <topology evidence="1">Multi-pass membrane protein</topology>
    </subcellularLocation>
</comment>
<protein>
    <submittedName>
        <fullName evidence="9 10">Amino acid transporter AVT1I-like</fullName>
    </submittedName>
</protein>
<name>A0A9R0JLZ7_SPIOL</name>
<dbReference type="GO" id="GO:0015179">
    <property type="term" value="F:L-amino acid transmembrane transporter activity"/>
    <property type="evidence" value="ECO:0000318"/>
    <property type="project" value="GO_Central"/>
</dbReference>
<evidence type="ECO:0000313" key="9">
    <source>
        <dbReference type="RefSeq" id="XP_021839574.1"/>
    </source>
</evidence>
<dbReference type="PANTHER" id="PTHR22950">
    <property type="entry name" value="AMINO ACID TRANSPORTER"/>
    <property type="match status" value="1"/>
</dbReference>
<accession>A0A9R0JLZ7</accession>
<keyword evidence="3" id="KW-0813">Transport</keyword>
<evidence type="ECO:0000313" key="8">
    <source>
        <dbReference type="Proteomes" id="UP000813463"/>
    </source>
</evidence>
<evidence type="ECO:0000256" key="3">
    <source>
        <dbReference type="ARBA" id="ARBA00022970"/>
    </source>
</evidence>
<dbReference type="RefSeq" id="XP_021839574.1">
    <property type="nucleotide sequence ID" value="XM_021983882.1"/>
</dbReference>
<evidence type="ECO:0000259" key="7">
    <source>
        <dbReference type="Pfam" id="PF01490"/>
    </source>
</evidence>
<feature type="domain" description="Amino acid transporter transmembrane" evidence="7">
    <location>
        <begin position="43"/>
        <end position="426"/>
    </location>
</feature>
<feature type="transmembrane region" description="Helical" evidence="6">
    <location>
        <begin position="228"/>
        <end position="249"/>
    </location>
</feature>
<feature type="transmembrane region" description="Helical" evidence="6">
    <location>
        <begin position="261"/>
        <end position="285"/>
    </location>
</feature>
<gene>
    <name evidence="9" type="primary">LOC110779368</name>
    <name evidence="10" type="synonym">LOC130467891</name>
</gene>
<dbReference type="AlphaFoldDB" id="A0A9R0JLZ7"/>
<evidence type="ECO:0000256" key="2">
    <source>
        <dbReference type="ARBA" id="ARBA00022692"/>
    </source>
</evidence>
<dbReference type="Proteomes" id="UP000813463">
    <property type="component" value="Chromosome 1"/>
</dbReference>
<dbReference type="PANTHER" id="PTHR22950:SF705">
    <property type="entry name" value="AMINO ACID TRANSPORTER AVT1I-LIKE"/>
    <property type="match status" value="1"/>
</dbReference>
<dbReference type="InterPro" id="IPR013057">
    <property type="entry name" value="AA_transpt_TM"/>
</dbReference>
<feature type="transmembrane region" description="Helical" evidence="6">
    <location>
        <begin position="74"/>
        <end position="94"/>
    </location>
</feature>
<reference evidence="8" key="1">
    <citation type="journal article" date="2021" name="Nat. Commun.">
        <title>Genomic analyses provide insights into spinach domestication and the genetic basis of agronomic traits.</title>
        <authorList>
            <person name="Cai X."/>
            <person name="Sun X."/>
            <person name="Xu C."/>
            <person name="Sun H."/>
            <person name="Wang X."/>
            <person name="Ge C."/>
            <person name="Zhang Z."/>
            <person name="Wang Q."/>
            <person name="Fei Z."/>
            <person name="Jiao C."/>
            <person name="Wang Q."/>
        </authorList>
    </citation>
    <scope>NUCLEOTIDE SEQUENCE [LARGE SCALE GENOMIC DNA]</scope>
    <source>
        <strain evidence="8">cv. Varoflay</strain>
    </source>
</reference>
<evidence type="ECO:0000256" key="1">
    <source>
        <dbReference type="ARBA" id="ARBA00004141"/>
    </source>
</evidence>
<feature type="transmembrane region" description="Helical" evidence="6">
    <location>
        <begin position="121"/>
        <end position="141"/>
    </location>
</feature>
<reference evidence="9" key="2">
    <citation type="submission" date="2025-04" db="UniProtKB">
        <authorList>
            <consortium name="RefSeq"/>
        </authorList>
    </citation>
    <scope>IDENTIFICATION</scope>
    <source>
        <tissue evidence="10">Leaf</tissue>
    </source>
</reference>